<dbReference type="Pfam" id="PF10670">
    <property type="entry name" value="DUF4198"/>
    <property type="match status" value="1"/>
</dbReference>
<reference evidence="2" key="1">
    <citation type="journal article" date="2019" name="Int. J. Syst. Evol. Microbiol.">
        <title>The Global Catalogue of Microorganisms (GCM) 10K type strain sequencing project: providing services to taxonomists for standard genome sequencing and annotation.</title>
        <authorList>
            <consortium name="The Broad Institute Genomics Platform"/>
            <consortium name="The Broad Institute Genome Sequencing Center for Infectious Disease"/>
            <person name="Wu L."/>
            <person name="Ma J."/>
        </authorList>
    </citation>
    <scope>NUCLEOTIDE SEQUENCE [LARGE SCALE GENOMIC DNA]</scope>
    <source>
        <strain evidence="2">CGMCC 1.18439</strain>
    </source>
</reference>
<accession>A0ABQ3K584</accession>
<proteinExistence type="predicted"/>
<keyword evidence="2" id="KW-1185">Reference proteome</keyword>
<sequence length="271" mass="29253">MVVNKKTVFLTLAVALAPISRAHELWVHTGHTHGGELLKADLGYGHNFTPAAIPAERLHFFRAGMTLTGPEGTQPLVQRGPHNYSYQSAAPLKEGSYLVAATYQPTFWSKNAAGDWAQHNLREMPGAVYCEQTQMFGKNVLNVGHDSAAREVVARPLGHTLEIVPLDNPSAHRVGEAIPMQILFGGEPLVGATVTASFAGFDTSYKEVGHAAEAQAFSKLTDAEGKVDILPLRQGFWKVKVVHKTAYPDVSECQNLAAYATLTFELGAGAH</sequence>
<dbReference type="Proteomes" id="UP000632154">
    <property type="component" value="Unassembled WGS sequence"/>
</dbReference>
<evidence type="ECO:0000313" key="2">
    <source>
        <dbReference type="Proteomes" id="UP000632154"/>
    </source>
</evidence>
<dbReference type="InterPro" id="IPR019613">
    <property type="entry name" value="DUF4198"/>
</dbReference>
<evidence type="ECO:0000313" key="1">
    <source>
        <dbReference type="EMBL" id="GHG04332.1"/>
    </source>
</evidence>
<comment type="caution">
    <text evidence="1">The sequence shown here is derived from an EMBL/GenBank/DDBJ whole genome shotgun (WGS) entry which is preliminary data.</text>
</comment>
<name>A0ABQ3K584_9DEIO</name>
<protein>
    <submittedName>
        <fullName evidence="1">Phosphoribosylglycinamide formyltransferase</fullName>
    </submittedName>
</protein>
<organism evidence="1 2">
    <name type="scientific">Deinococcus piscis</name>
    <dbReference type="NCBI Taxonomy" id="394230"/>
    <lineage>
        <taxon>Bacteria</taxon>
        <taxon>Thermotogati</taxon>
        <taxon>Deinococcota</taxon>
        <taxon>Deinococci</taxon>
        <taxon>Deinococcales</taxon>
        <taxon>Deinococcaceae</taxon>
        <taxon>Deinococcus</taxon>
    </lineage>
</organism>
<gene>
    <name evidence="1" type="ORF">GCM10017783_16170</name>
</gene>
<dbReference type="EMBL" id="BNAL01000019">
    <property type="protein sequence ID" value="GHG04332.1"/>
    <property type="molecule type" value="Genomic_DNA"/>
</dbReference>